<dbReference type="EMBL" id="JBJIAA010000005">
    <property type="protein sequence ID" value="MFL0250297.1"/>
    <property type="molecule type" value="Genomic_DNA"/>
</dbReference>
<evidence type="ECO:0000256" key="1">
    <source>
        <dbReference type="ARBA" id="ARBA00023015"/>
    </source>
</evidence>
<dbReference type="Pfam" id="PF13377">
    <property type="entry name" value="Peripla_BP_3"/>
    <property type="match status" value="1"/>
</dbReference>
<sequence length="331" mass="36906">MKKITISDIAQKAGVSKATVSLVLNNKPINVSKETRENILKISQELNYIPNGIARSLSTNKTETIGLILPDIVNPFFSEIARAIEDTAGKMNYNVMLCNSDSNSFKEEKYSKLLVSKLVSGSIFISGGNSKKSLEILRDNGIPVVLVDRYVEPYDEYSGVFCSNREGIHEAVNYLYEKGRRNVALITGPMTLETSKLRLDAYKEVAEKLEIYNENLVCEGNYSIEGGVNSTEKLLKLNSKVDAIIYCSDVMAFGGIKVLKRKKLKVPGDISVIGYDDISFCEYIEPELTTIKQPIYDMGKEAFKLLIQIINGEVKEKKINFKSKLIIRGTA</sequence>
<dbReference type="GO" id="GO:0003677">
    <property type="term" value="F:DNA binding"/>
    <property type="evidence" value="ECO:0007669"/>
    <property type="project" value="UniProtKB-KW"/>
</dbReference>
<dbReference type="InterPro" id="IPR046335">
    <property type="entry name" value="LacI/GalR-like_sensor"/>
</dbReference>
<dbReference type="SMART" id="SM00354">
    <property type="entry name" value="HTH_LACI"/>
    <property type="match status" value="1"/>
</dbReference>
<dbReference type="SUPFAM" id="SSF47413">
    <property type="entry name" value="lambda repressor-like DNA-binding domains"/>
    <property type="match status" value="1"/>
</dbReference>
<dbReference type="Gene3D" id="3.40.50.2300">
    <property type="match status" value="2"/>
</dbReference>
<name>A0ABW8TEX2_9CLOT</name>
<dbReference type="PRINTS" id="PR00036">
    <property type="entry name" value="HTHLACI"/>
</dbReference>
<dbReference type="PANTHER" id="PTHR30146">
    <property type="entry name" value="LACI-RELATED TRANSCRIPTIONAL REPRESSOR"/>
    <property type="match status" value="1"/>
</dbReference>
<dbReference type="CDD" id="cd01392">
    <property type="entry name" value="HTH_LacI"/>
    <property type="match status" value="1"/>
</dbReference>
<accession>A0ABW8TEX2</accession>
<evidence type="ECO:0000313" key="6">
    <source>
        <dbReference type="Proteomes" id="UP001623592"/>
    </source>
</evidence>
<dbReference type="InterPro" id="IPR000843">
    <property type="entry name" value="HTH_LacI"/>
</dbReference>
<dbReference type="InterPro" id="IPR010982">
    <property type="entry name" value="Lambda_DNA-bd_dom_sf"/>
</dbReference>
<evidence type="ECO:0000256" key="2">
    <source>
        <dbReference type="ARBA" id="ARBA00023125"/>
    </source>
</evidence>
<dbReference type="InterPro" id="IPR028082">
    <property type="entry name" value="Peripla_BP_I"/>
</dbReference>
<dbReference type="CDD" id="cd06267">
    <property type="entry name" value="PBP1_LacI_sugar_binding-like"/>
    <property type="match status" value="1"/>
</dbReference>
<dbReference type="PROSITE" id="PS50932">
    <property type="entry name" value="HTH_LACI_2"/>
    <property type="match status" value="1"/>
</dbReference>
<comment type="caution">
    <text evidence="5">The sequence shown here is derived from an EMBL/GenBank/DDBJ whole genome shotgun (WGS) entry which is preliminary data.</text>
</comment>
<dbReference type="PANTHER" id="PTHR30146:SF109">
    <property type="entry name" value="HTH-TYPE TRANSCRIPTIONAL REGULATOR GALS"/>
    <property type="match status" value="1"/>
</dbReference>
<reference evidence="5 6" key="1">
    <citation type="submission" date="2024-11" db="EMBL/GenBank/DDBJ databases">
        <authorList>
            <person name="Heng Y.C."/>
            <person name="Lim A.C.H."/>
            <person name="Lee J.K.Y."/>
            <person name="Kittelmann S."/>
        </authorList>
    </citation>
    <scope>NUCLEOTIDE SEQUENCE [LARGE SCALE GENOMIC DNA]</scope>
    <source>
        <strain evidence="5 6">WILCCON 0114</strain>
    </source>
</reference>
<dbReference type="Gene3D" id="1.10.260.40">
    <property type="entry name" value="lambda repressor-like DNA-binding domains"/>
    <property type="match status" value="1"/>
</dbReference>
<dbReference type="SUPFAM" id="SSF53822">
    <property type="entry name" value="Periplasmic binding protein-like I"/>
    <property type="match status" value="1"/>
</dbReference>
<dbReference type="RefSeq" id="WP_406786958.1">
    <property type="nucleotide sequence ID" value="NZ_JBJIAA010000005.1"/>
</dbReference>
<keyword evidence="2 5" id="KW-0238">DNA-binding</keyword>
<protein>
    <submittedName>
        <fullName evidence="5">LacI family DNA-binding transcriptional regulator</fullName>
    </submittedName>
</protein>
<feature type="domain" description="HTH lacI-type" evidence="4">
    <location>
        <begin position="4"/>
        <end position="59"/>
    </location>
</feature>
<dbReference type="Pfam" id="PF00356">
    <property type="entry name" value="LacI"/>
    <property type="match status" value="1"/>
</dbReference>
<organism evidence="5 6">
    <name type="scientific">Clostridium neuense</name>
    <dbReference type="NCBI Taxonomy" id="1728934"/>
    <lineage>
        <taxon>Bacteria</taxon>
        <taxon>Bacillati</taxon>
        <taxon>Bacillota</taxon>
        <taxon>Clostridia</taxon>
        <taxon>Eubacteriales</taxon>
        <taxon>Clostridiaceae</taxon>
        <taxon>Clostridium</taxon>
    </lineage>
</organism>
<keyword evidence="6" id="KW-1185">Reference proteome</keyword>
<dbReference type="PROSITE" id="PS00356">
    <property type="entry name" value="HTH_LACI_1"/>
    <property type="match status" value="1"/>
</dbReference>
<evidence type="ECO:0000313" key="5">
    <source>
        <dbReference type="EMBL" id="MFL0250297.1"/>
    </source>
</evidence>
<evidence type="ECO:0000259" key="4">
    <source>
        <dbReference type="PROSITE" id="PS50932"/>
    </source>
</evidence>
<gene>
    <name evidence="5" type="ORF">ACJDT4_07655</name>
</gene>
<evidence type="ECO:0000256" key="3">
    <source>
        <dbReference type="ARBA" id="ARBA00023163"/>
    </source>
</evidence>
<dbReference type="Proteomes" id="UP001623592">
    <property type="component" value="Unassembled WGS sequence"/>
</dbReference>
<keyword evidence="3" id="KW-0804">Transcription</keyword>
<keyword evidence="1" id="KW-0805">Transcription regulation</keyword>
<proteinExistence type="predicted"/>